<dbReference type="SUPFAM" id="SSF52540">
    <property type="entry name" value="P-loop containing nucleoside triphosphate hydrolases"/>
    <property type="match status" value="1"/>
</dbReference>
<dbReference type="InterPro" id="IPR052026">
    <property type="entry name" value="ExeA_AAA_ATPase_DNA-bind"/>
</dbReference>
<dbReference type="InterPro" id="IPR027417">
    <property type="entry name" value="P-loop_NTPase"/>
</dbReference>
<dbReference type="PANTHER" id="PTHR35894">
    <property type="entry name" value="GENERAL SECRETION PATHWAY PROTEIN A-RELATED"/>
    <property type="match status" value="1"/>
</dbReference>
<evidence type="ECO:0000313" key="2">
    <source>
        <dbReference type="EMBL" id="KXS33480.1"/>
    </source>
</evidence>
<dbReference type="InterPro" id="IPR036680">
    <property type="entry name" value="SPOR-like_sf"/>
</dbReference>
<comment type="caution">
    <text evidence="2">The sequence shown here is derived from an EMBL/GenBank/DDBJ whole genome shotgun (WGS) entry which is preliminary data.</text>
</comment>
<protein>
    <submittedName>
        <fullName evidence="2">Sporulation domain protein</fullName>
    </submittedName>
</protein>
<name>A0A139BX05_9PROT</name>
<accession>A0A139BX05</accession>
<sequence length="492" mass="53998">MYLEHFGLTEQPFKITPVTVFFFSGANRGEILDALIYSISEVEGIIKVSGEVGSGKTMLCRMLLEKLPGHIEAIYLANPSLSREEMLYAIADGLGLNIEGERVGIIMQNIQNKLEEKAREGKRIVVLVDEAHAMPPETLEELRLLYNLQVGNAKLLQLVLFGQPELNAKLDQPNMRQLKDRIVHHFHMQPLSRSILESYLMFRMRAAGYHGPNIFSPGALKLIADTSSGLMRRVNILADKSLLAAFIEDTHYIKPQHVQAAMRDSELSPARKFPDKKLLFGTAAAGLLLSILAAWWVTDTEQISFLHTRIKPTFAGTSPYSATTALPVAAESNNSISPVSSVPSHEVISAAAEPKPVAEAVLRQASTAAGTAVTAPQPASQAVKSKPAIHNASLFDQRLAAGKQLLEQKTAVASIQLFYNEEIKPARIEGFLKRADKLGKLPEIYLVPANFAGKKGLRVLYGAYPSVDAAQRATKELPARYQQAFATSTYIF</sequence>
<dbReference type="Pfam" id="PF13401">
    <property type="entry name" value="AAA_22"/>
    <property type="match status" value="1"/>
</dbReference>
<reference evidence="2 3" key="2">
    <citation type="submission" date="2016-03" db="EMBL/GenBank/DDBJ databases">
        <title>New uncultured bacterium of the family Gallionellaceae from acid mine drainage: description and reconstruction of genome based on metagenomic analysis of microbial community.</title>
        <authorList>
            <person name="Kadnikov V."/>
            <person name="Ivasenko D."/>
            <person name="Beletsky A."/>
            <person name="Mardanov A."/>
            <person name="Danilova E."/>
            <person name="Pimenov N."/>
            <person name="Karnachuk O."/>
            <person name="Ravin N."/>
        </authorList>
    </citation>
    <scope>NUCLEOTIDE SEQUENCE [LARGE SCALE GENOMIC DNA]</scope>
    <source>
        <strain evidence="2">ShG14-8</strain>
    </source>
</reference>
<dbReference type="InterPro" id="IPR003593">
    <property type="entry name" value="AAA+_ATPase"/>
</dbReference>
<organism evidence="2 3">
    <name type="scientific">Candidatus Gallionella acididurans</name>
    <dbReference type="NCBI Taxonomy" id="1796491"/>
    <lineage>
        <taxon>Bacteria</taxon>
        <taxon>Pseudomonadati</taxon>
        <taxon>Pseudomonadota</taxon>
        <taxon>Betaproteobacteria</taxon>
        <taxon>Nitrosomonadales</taxon>
        <taxon>Gallionellaceae</taxon>
        <taxon>Gallionella</taxon>
    </lineage>
</organism>
<gene>
    <name evidence="2" type="ORF">AWT59_0361</name>
</gene>
<evidence type="ECO:0000259" key="1">
    <source>
        <dbReference type="SMART" id="SM00382"/>
    </source>
</evidence>
<dbReference type="CDD" id="cd00009">
    <property type="entry name" value="AAA"/>
    <property type="match status" value="1"/>
</dbReference>
<proteinExistence type="predicted"/>
<dbReference type="GO" id="GO:0016887">
    <property type="term" value="F:ATP hydrolysis activity"/>
    <property type="evidence" value="ECO:0007669"/>
    <property type="project" value="InterPro"/>
</dbReference>
<dbReference type="PANTHER" id="PTHR35894:SF1">
    <property type="entry name" value="PHOSPHORIBULOKINASE _ URIDINE KINASE FAMILY"/>
    <property type="match status" value="1"/>
</dbReference>
<evidence type="ECO:0000313" key="3">
    <source>
        <dbReference type="Proteomes" id="UP000070578"/>
    </source>
</evidence>
<dbReference type="AlphaFoldDB" id="A0A139BX05"/>
<feature type="domain" description="AAA+ ATPase" evidence="1">
    <location>
        <begin position="42"/>
        <end position="235"/>
    </location>
</feature>
<dbReference type="EMBL" id="LSLI01000005">
    <property type="protein sequence ID" value="KXS33480.1"/>
    <property type="molecule type" value="Genomic_DNA"/>
</dbReference>
<dbReference type="InterPro" id="IPR049945">
    <property type="entry name" value="AAA_22"/>
</dbReference>
<dbReference type="SMART" id="SM00382">
    <property type="entry name" value="AAA"/>
    <property type="match status" value="1"/>
</dbReference>
<dbReference type="Gene3D" id="3.30.70.1070">
    <property type="entry name" value="Sporulation related repeat"/>
    <property type="match status" value="1"/>
</dbReference>
<dbReference type="Gene3D" id="3.40.50.300">
    <property type="entry name" value="P-loop containing nucleotide triphosphate hydrolases"/>
    <property type="match status" value="1"/>
</dbReference>
<reference evidence="2 3" key="1">
    <citation type="submission" date="2016-02" db="EMBL/GenBank/DDBJ databases">
        <authorList>
            <person name="Wen L."/>
            <person name="He K."/>
            <person name="Yang H."/>
        </authorList>
    </citation>
    <scope>NUCLEOTIDE SEQUENCE [LARGE SCALE GENOMIC DNA]</scope>
    <source>
        <strain evidence="2">ShG14-8</strain>
    </source>
</reference>
<dbReference type="Proteomes" id="UP000070578">
    <property type="component" value="Unassembled WGS sequence"/>
</dbReference>
<dbReference type="PATRIC" id="fig|1796491.3.peg.395"/>
<dbReference type="GO" id="GO:0042834">
    <property type="term" value="F:peptidoglycan binding"/>
    <property type="evidence" value="ECO:0007669"/>
    <property type="project" value="InterPro"/>
</dbReference>